<evidence type="ECO:0000256" key="2">
    <source>
        <dbReference type="ARBA" id="ARBA00004496"/>
    </source>
</evidence>
<comment type="caution">
    <text evidence="10">The sequence shown here is derived from an EMBL/GenBank/DDBJ whole genome shotgun (WGS) entry which is preliminary data.</text>
</comment>
<evidence type="ECO:0000256" key="7">
    <source>
        <dbReference type="ARBA" id="ARBA00038005"/>
    </source>
</evidence>
<evidence type="ECO:0000313" key="11">
    <source>
        <dbReference type="Proteomes" id="UP000094526"/>
    </source>
</evidence>
<feature type="compositionally biased region" description="Acidic residues" evidence="8">
    <location>
        <begin position="493"/>
        <end position="507"/>
    </location>
</feature>
<dbReference type="PANTHER" id="PTHR33572">
    <property type="entry name" value="SPORE DEVELOPMENT REGULATOR VOSA"/>
    <property type="match status" value="1"/>
</dbReference>
<keyword evidence="5" id="KW-0804">Transcription</keyword>
<feature type="compositionally biased region" description="Low complexity" evidence="8">
    <location>
        <begin position="365"/>
        <end position="381"/>
    </location>
</feature>
<feature type="region of interest" description="Disordered" evidence="8">
    <location>
        <begin position="438"/>
        <end position="513"/>
    </location>
</feature>
<keyword evidence="4" id="KW-0805">Transcription regulation</keyword>
<dbReference type="STRING" id="86049.A0A1C1CV72"/>
<proteinExistence type="inferred from homology"/>
<evidence type="ECO:0000256" key="3">
    <source>
        <dbReference type="ARBA" id="ARBA00022490"/>
    </source>
</evidence>
<feature type="compositionally biased region" description="Polar residues" evidence="8">
    <location>
        <begin position="401"/>
        <end position="410"/>
    </location>
</feature>
<evidence type="ECO:0000256" key="4">
    <source>
        <dbReference type="ARBA" id="ARBA00023015"/>
    </source>
</evidence>
<organism evidence="10 11">
    <name type="scientific">Cladophialophora carrionii</name>
    <dbReference type="NCBI Taxonomy" id="86049"/>
    <lineage>
        <taxon>Eukaryota</taxon>
        <taxon>Fungi</taxon>
        <taxon>Dikarya</taxon>
        <taxon>Ascomycota</taxon>
        <taxon>Pezizomycotina</taxon>
        <taxon>Eurotiomycetes</taxon>
        <taxon>Chaetothyriomycetidae</taxon>
        <taxon>Chaetothyriales</taxon>
        <taxon>Herpotrichiellaceae</taxon>
        <taxon>Cladophialophora</taxon>
    </lineage>
</organism>
<dbReference type="InterPro" id="IPR021740">
    <property type="entry name" value="Velvet"/>
</dbReference>
<feature type="compositionally biased region" description="Polar residues" evidence="8">
    <location>
        <begin position="1"/>
        <end position="25"/>
    </location>
</feature>
<dbReference type="GO" id="GO:0043455">
    <property type="term" value="P:regulation of secondary metabolic process"/>
    <property type="evidence" value="ECO:0007669"/>
    <property type="project" value="UniProtKB-ARBA"/>
</dbReference>
<dbReference type="GO" id="GO:0005634">
    <property type="term" value="C:nucleus"/>
    <property type="evidence" value="ECO:0007669"/>
    <property type="project" value="UniProtKB-SubCell"/>
</dbReference>
<gene>
    <name evidence="10" type="ORF">CLCR_09979</name>
</gene>
<feature type="region of interest" description="Disordered" evidence="8">
    <location>
        <begin position="1"/>
        <end position="54"/>
    </location>
</feature>
<dbReference type="GO" id="GO:0005737">
    <property type="term" value="C:cytoplasm"/>
    <property type="evidence" value="ECO:0007669"/>
    <property type="project" value="UniProtKB-SubCell"/>
</dbReference>
<dbReference type="eggNOG" id="ENOG502QVY9">
    <property type="taxonomic scope" value="Eukaryota"/>
</dbReference>
<name>A0A1C1CV72_9EURO</name>
<reference evidence="11" key="1">
    <citation type="submission" date="2015-07" db="EMBL/GenBank/DDBJ databases">
        <authorList>
            <person name="Teixeira M.M."/>
            <person name="Souza R.C."/>
            <person name="Almeida L.G."/>
            <person name="Vicente V.A."/>
            <person name="de Hoog S."/>
            <person name="Bocca A.L."/>
            <person name="de Almeida S.R."/>
            <person name="Vasconcelos A.T."/>
            <person name="Felipe M.S."/>
        </authorList>
    </citation>
    <scope>NUCLEOTIDE SEQUENCE [LARGE SCALE GENOMIC DNA]</scope>
    <source>
        <strain evidence="11">KSF</strain>
    </source>
</reference>
<dbReference type="Pfam" id="PF11754">
    <property type="entry name" value="Velvet"/>
    <property type="match status" value="2"/>
</dbReference>
<dbReference type="VEuPathDB" id="FungiDB:CLCR_09979"/>
<dbReference type="Gene3D" id="2.60.40.3960">
    <property type="entry name" value="Velvet domain"/>
    <property type="match status" value="1"/>
</dbReference>
<evidence type="ECO:0000259" key="9">
    <source>
        <dbReference type="PROSITE" id="PS51821"/>
    </source>
</evidence>
<comment type="similarity">
    <text evidence="7">Belongs to the velvet family. VeA subfamily.</text>
</comment>
<dbReference type="Proteomes" id="UP000094526">
    <property type="component" value="Unassembled WGS sequence"/>
</dbReference>
<evidence type="ECO:0000313" key="10">
    <source>
        <dbReference type="EMBL" id="OCT52392.1"/>
    </source>
</evidence>
<dbReference type="FunFam" id="2.60.40.3960:FF:000001">
    <property type="entry name" value="Sexual development activator VeA"/>
    <property type="match status" value="1"/>
</dbReference>
<feature type="domain" description="Velvet" evidence="9">
    <location>
        <begin position="98"/>
        <end position="296"/>
    </location>
</feature>
<dbReference type="PANTHER" id="PTHR33572:SF14">
    <property type="entry name" value="DEVELOPMENTAL AND SECONDARY METABOLISM REGULATOR VEA"/>
    <property type="match status" value="1"/>
</dbReference>
<accession>A0A1C1CV72</accession>
<dbReference type="GO" id="GO:0034250">
    <property type="term" value="P:positive regulation of amide metabolic process"/>
    <property type="evidence" value="ECO:0007669"/>
    <property type="project" value="UniProtKB-ARBA"/>
</dbReference>
<dbReference type="AlphaFoldDB" id="A0A1C1CV72"/>
<dbReference type="EMBL" id="LGRB01000008">
    <property type="protein sequence ID" value="OCT52392.1"/>
    <property type="molecule type" value="Genomic_DNA"/>
</dbReference>
<dbReference type="GO" id="GO:0051176">
    <property type="term" value="P:positive regulation of sulfur metabolic process"/>
    <property type="evidence" value="ECO:0007669"/>
    <property type="project" value="UniProtKB-ARBA"/>
</dbReference>
<comment type="subcellular location">
    <subcellularLocation>
        <location evidence="2">Cytoplasm</location>
    </subcellularLocation>
    <subcellularLocation>
        <location evidence="1">Nucleus</location>
    </subcellularLocation>
</comment>
<keyword evidence="6" id="KW-0539">Nucleus</keyword>
<evidence type="ECO:0000256" key="8">
    <source>
        <dbReference type="SAM" id="MobiDB-lite"/>
    </source>
</evidence>
<dbReference type="OrthoDB" id="5384689at2759"/>
<dbReference type="VEuPathDB" id="FungiDB:G647_03796"/>
<evidence type="ECO:0000256" key="5">
    <source>
        <dbReference type="ARBA" id="ARBA00023163"/>
    </source>
</evidence>
<feature type="region of interest" description="Disordered" evidence="8">
    <location>
        <begin position="297"/>
        <end position="417"/>
    </location>
</feature>
<keyword evidence="11" id="KW-1185">Reference proteome</keyword>
<evidence type="ECO:0000256" key="6">
    <source>
        <dbReference type="ARBA" id="ARBA00023242"/>
    </source>
</evidence>
<evidence type="ECO:0000256" key="1">
    <source>
        <dbReference type="ARBA" id="ARBA00004123"/>
    </source>
</evidence>
<dbReference type="InterPro" id="IPR038491">
    <property type="entry name" value="Velvet_dom_sf"/>
</dbReference>
<sequence length="540" mass="59666">MDSLADLQQKQPCAASPPSQESGQSLPGLKETLGKEYNARRPIAPGPPPAPELFVPGQTELFLDDLLIRTYRIGENHYNMQQPPHETRNEFHRTTIDRRTITYTLEVVQQPEKARACGSGNKSSNDRRPVDPPPVVELKIFINGTEATMIYDATFMLYASLEVARPIAAGKMHTPTAIPVLAGVTVASAAYLEKPKRAAYFIFPDLSVRHEGWYRLRFSLFEGIKHDIDADMGKPFDRSLRVDNVNAPVRHEGIFNRMDVLSTPFQVYSAKKFPGLDQSTELSVLVADQGCRVRIRRDVRQRKRRPKAGAEGDEAPSSYQGTPHANYQALDHSRSASRDSLGSQYDRRESIDSVYGRSAVPNRQMSGPSLPMTSPLLPTPSDINATSFRLPRPALPPMSSRLGQPSQSAIPSAINRDPESRYTLPPLLQTHISSELKHGPLAPRYNMPAPTSVKRPFSSSGSGYQPPLKSGARPDTLSSGYAAPAPPGALDVIEPDVGEDEDEDDEETQRLLKGDLVYTSADGTTKRVIERDGNFYRPQT</sequence>
<keyword evidence="3" id="KW-0963">Cytoplasm</keyword>
<dbReference type="PROSITE" id="PS51821">
    <property type="entry name" value="VELVET"/>
    <property type="match status" value="1"/>
</dbReference>
<dbReference type="InterPro" id="IPR037525">
    <property type="entry name" value="Velvet_dom"/>
</dbReference>
<protein>
    <recommendedName>
        <fullName evidence="9">Velvet domain-containing protein</fullName>
    </recommendedName>
</protein>
<feature type="compositionally biased region" description="Basic residues" evidence="8">
    <location>
        <begin position="297"/>
        <end position="307"/>
    </location>
</feature>